<feature type="region of interest" description="Disordered" evidence="1">
    <location>
        <begin position="1"/>
        <end position="27"/>
    </location>
</feature>
<reference evidence="2" key="1">
    <citation type="submission" date="2014-11" db="EMBL/GenBank/DDBJ databases">
        <authorList>
            <person name="Amaro Gonzalez C."/>
        </authorList>
    </citation>
    <scope>NUCLEOTIDE SEQUENCE</scope>
</reference>
<protein>
    <submittedName>
        <fullName evidence="2">Uncharacterized protein</fullName>
    </submittedName>
</protein>
<dbReference type="EMBL" id="GBXM01054670">
    <property type="protein sequence ID" value="JAH53907.1"/>
    <property type="molecule type" value="Transcribed_RNA"/>
</dbReference>
<dbReference type="AlphaFoldDB" id="A0A0E9TKC3"/>
<reference evidence="2" key="2">
    <citation type="journal article" date="2015" name="Fish Shellfish Immunol.">
        <title>Early steps in the European eel (Anguilla anguilla)-Vibrio vulnificus interaction in the gills: Role of the RtxA13 toxin.</title>
        <authorList>
            <person name="Callol A."/>
            <person name="Pajuelo D."/>
            <person name="Ebbesson L."/>
            <person name="Teles M."/>
            <person name="MacKenzie S."/>
            <person name="Amaro C."/>
        </authorList>
    </citation>
    <scope>NUCLEOTIDE SEQUENCE</scope>
</reference>
<evidence type="ECO:0000256" key="1">
    <source>
        <dbReference type="SAM" id="MobiDB-lite"/>
    </source>
</evidence>
<proteinExistence type="predicted"/>
<evidence type="ECO:0000313" key="2">
    <source>
        <dbReference type="EMBL" id="JAH53907.1"/>
    </source>
</evidence>
<name>A0A0E9TKC3_ANGAN</name>
<organism evidence="2">
    <name type="scientific">Anguilla anguilla</name>
    <name type="common">European freshwater eel</name>
    <name type="synonym">Muraena anguilla</name>
    <dbReference type="NCBI Taxonomy" id="7936"/>
    <lineage>
        <taxon>Eukaryota</taxon>
        <taxon>Metazoa</taxon>
        <taxon>Chordata</taxon>
        <taxon>Craniata</taxon>
        <taxon>Vertebrata</taxon>
        <taxon>Euteleostomi</taxon>
        <taxon>Actinopterygii</taxon>
        <taxon>Neopterygii</taxon>
        <taxon>Teleostei</taxon>
        <taxon>Anguilliformes</taxon>
        <taxon>Anguillidae</taxon>
        <taxon>Anguilla</taxon>
    </lineage>
</organism>
<sequence length="27" mass="2909">MSLSSTRVSGTLFGKARTPSSFQHRGI</sequence>
<accession>A0A0E9TKC3</accession>
<feature type="compositionally biased region" description="Polar residues" evidence="1">
    <location>
        <begin position="18"/>
        <end position="27"/>
    </location>
</feature>